<sequence length="387" mass="42942">MKFLAGLVVLIAIIGAIVLPQIFYIVDETQLAIVTRFGEPRVSITSPGLYVKTPFVETVRYFEKRILIFDAPPDSLLTEDKKRLVIDVYARARIVDPLLFFKTVNSEAQATSRAIDIIGSELRREIALDTQIEVILETREGIMNRVRDSVTPKLLDFGIQTVDVRIKRADFPDTIADSVYARMQAERQRIADRERAEGFERDAEVRANVDRQAAIIRAEAERDAQIIRGEGEAEAVRIFAESLGQDPEFYAFQRSLQAYKVFLPENGTTFVLPADSSLFQFLQTPGGIGQFDVPQVSAESTESTGSEVALELLAANYLAGKLDVGANELTLVRTNATEWSDASLGCPRPDMAYPQAVTPGFEITFEHEGGNYAVHSNGDASYMTSCQ</sequence>
<protein>
    <submittedName>
        <fullName evidence="7">Protein HflC</fullName>
    </submittedName>
</protein>
<comment type="similarity">
    <text evidence="2">Belongs to the band 7/mec-2 family. HflC subfamily.</text>
</comment>
<keyword evidence="3" id="KW-0812">Transmembrane</keyword>
<keyword evidence="5" id="KW-0472">Membrane</keyword>
<comment type="caution">
    <text evidence="7">The sequence shown here is derived from an EMBL/GenBank/DDBJ whole genome shotgun (WGS) entry which is preliminary data.</text>
</comment>
<dbReference type="SUPFAM" id="SSF117892">
    <property type="entry name" value="Band 7/SPFH domain"/>
    <property type="match status" value="1"/>
</dbReference>
<dbReference type="PANTHER" id="PTHR42911">
    <property type="entry name" value="MODULATOR OF FTSH PROTEASE HFLC"/>
    <property type="match status" value="1"/>
</dbReference>
<evidence type="ECO:0000256" key="3">
    <source>
        <dbReference type="ARBA" id="ARBA00022692"/>
    </source>
</evidence>
<evidence type="ECO:0000256" key="5">
    <source>
        <dbReference type="ARBA" id="ARBA00023136"/>
    </source>
</evidence>
<dbReference type="InterPro" id="IPR001107">
    <property type="entry name" value="Band_7"/>
</dbReference>
<dbReference type="Proteomes" id="UP001174909">
    <property type="component" value="Unassembled WGS sequence"/>
</dbReference>
<dbReference type="AlphaFoldDB" id="A0AA35WCK4"/>
<evidence type="ECO:0000313" key="7">
    <source>
        <dbReference type="EMBL" id="CAI8012296.1"/>
    </source>
</evidence>
<dbReference type="GO" id="GO:0016020">
    <property type="term" value="C:membrane"/>
    <property type="evidence" value="ECO:0007669"/>
    <property type="project" value="UniProtKB-SubCell"/>
</dbReference>
<dbReference type="InterPro" id="IPR036013">
    <property type="entry name" value="Band_7/SPFH_dom_sf"/>
</dbReference>
<evidence type="ECO:0000256" key="1">
    <source>
        <dbReference type="ARBA" id="ARBA00004370"/>
    </source>
</evidence>
<name>A0AA35WCK4_GEOBA</name>
<dbReference type="PANTHER" id="PTHR42911:SF1">
    <property type="entry name" value="MODULATOR OF FTSH PROTEASE HFLC"/>
    <property type="match status" value="1"/>
</dbReference>
<evidence type="ECO:0000256" key="4">
    <source>
        <dbReference type="ARBA" id="ARBA00022989"/>
    </source>
</evidence>
<dbReference type="Gene3D" id="3.30.479.30">
    <property type="entry name" value="Band 7 domain"/>
    <property type="match status" value="1"/>
</dbReference>
<feature type="domain" description="Band 7" evidence="6">
    <location>
        <begin position="21"/>
        <end position="183"/>
    </location>
</feature>
<dbReference type="InterPro" id="IPR010200">
    <property type="entry name" value="HflC"/>
</dbReference>
<gene>
    <name evidence="7" type="ORF">GBAR_LOCUS7900</name>
</gene>
<proteinExistence type="inferred from homology"/>
<dbReference type="CDD" id="cd03405">
    <property type="entry name" value="SPFH_HflC"/>
    <property type="match status" value="1"/>
</dbReference>
<dbReference type="EMBL" id="CASHTH010001174">
    <property type="protein sequence ID" value="CAI8012296.1"/>
    <property type="molecule type" value="Genomic_DNA"/>
</dbReference>
<dbReference type="Pfam" id="PF01145">
    <property type="entry name" value="Band_7"/>
    <property type="match status" value="1"/>
</dbReference>
<evidence type="ECO:0000256" key="2">
    <source>
        <dbReference type="ARBA" id="ARBA00007862"/>
    </source>
</evidence>
<accession>A0AA35WCK4</accession>
<evidence type="ECO:0000259" key="6">
    <source>
        <dbReference type="SMART" id="SM00244"/>
    </source>
</evidence>
<reference evidence="7" key="1">
    <citation type="submission" date="2023-03" db="EMBL/GenBank/DDBJ databases">
        <authorList>
            <person name="Steffen K."/>
            <person name="Cardenas P."/>
        </authorList>
    </citation>
    <scope>NUCLEOTIDE SEQUENCE</scope>
</reference>
<keyword evidence="8" id="KW-1185">Reference proteome</keyword>
<dbReference type="SMART" id="SM00244">
    <property type="entry name" value="PHB"/>
    <property type="match status" value="1"/>
</dbReference>
<keyword evidence="4" id="KW-1133">Transmembrane helix</keyword>
<comment type="subcellular location">
    <subcellularLocation>
        <location evidence="1">Membrane</location>
    </subcellularLocation>
</comment>
<evidence type="ECO:0000313" key="8">
    <source>
        <dbReference type="Proteomes" id="UP001174909"/>
    </source>
</evidence>
<organism evidence="7 8">
    <name type="scientific">Geodia barretti</name>
    <name type="common">Barrett's horny sponge</name>
    <dbReference type="NCBI Taxonomy" id="519541"/>
    <lineage>
        <taxon>Eukaryota</taxon>
        <taxon>Metazoa</taxon>
        <taxon>Porifera</taxon>
        <taxon>Demospongiae</taxon>
        <taxon>Heteroscleromorpha</taxon>
        <taxon>Tetractinellida</taxon>
        <taxon>Astrophorina</taxon>
        <taxon>Geodiidae</taxon>
        <taxon>Geodia</taxon>
    </lineage>
</organism>